<feature type="compositionally biased region" description="Basic and acidic residues" evidence="1">
    <location>
        <begin position="319"/>
        <end position="336"/>
    </location>
</feature>
<keyword evidence="4" id="KW-1185">Reference proteome</keyword>
<proteinExistence type="predicted"/>
<comment type="caution">
    <text evidence="3">The sequence shown here is derived from an EMBL/GenBank/DDBJ whole genome shotgun (WGS) entry which is preliminary data.</text>
</comment>
<dbReference type="Gene3D" id="4.10.280.10">
    <property type="entry name" value="Helix-loop-helix DNA-binding domain"/>
    <property type="match status" value="1"/>
</dbReference>
<dbReference type="PROSITE" id="PS50888">
    <property type="entry name" value="BHLH"/>
    <property type="match status" value="1"/>
</dbReference>
<dbReference type="EMBL" id="MU865314">
    <property type="protein sequence ID" value="KAK4228842.1"/>
    <property type="molecule type" value="Genomic_DNA"/>
</dbReference>
<reference evidence="3" key="1">
    <citation type="journal article" date="2023" name="Mol. Phylogenet. Evol.">
        <title>Genome-scale phylogeny and comparative genomics of the fungal order Sordariales.</title>
        <authorList>
            <person name="Hensen N."/>
            <person name="Bonometti L."/>
            <person name="Westerberg I."/>
            <person name="Brannstrom I.O."/>
            <person name="Guillou S."/>
            <person name="Cros-Aarteil S."/>
            <person name="Calhoun S."/>
            <person name="Haridas S."/>
            <person name="Kuo A."/>
            <person name="Mondo S."/>
            <person name="Pangilinan J."/>
            <person name="Riley R."/>
            <person name="LaButti K."/>
            <person name="Andreopoulos B."/>
            <person name="Lipzen A."/>
            <person name="Chen C."/>
            <person name="Yan M."/>
            <person name="Daum C."/>
            <person name="Ng V."/>
            <person name="Clum A."/>
            <person name="Steindorff A."/>
            <person name="Ohm R.A."/>
            <person name="Martin F."/>
            <person name="Silar P."/>
            <person name="Natvig D.O."/>
            <person name="Lalanne C."/>
            <person name="Gautier V."/>
            <person name="Ament-Velasquez S.L."/>
            <person name="Kruys A."/>
            <person name="Hutchinson M.I."/>
            <person name="Powell A.J."/>
            <person name="Barry K."/>
            <person name="Miller A.N."/>
            <person name="Grigoriev I.V."/>
            <person name="Debuchy R."/>
            <person name="Gladieux P."/>
            <person name="Hiltunen Thoren M."/>
            <person name="Johannesson H."/>
        </authorList>
    </citation>
    <scope>NUCLEOTIDE SEQUENCE</scope>
    <source>
        <strain evidence="3">CBS 990.96</strain>
    </source>
</reference>
<dbReference type="SUPFAM" id="SSF47459">
    <property type="entry name" value="HLH, helix-loop-helix DNA-binding domain"/>
    <property type="match status" value="1"/>
</dbReference>
<dbReference type="Pfam" id="PF00010">
    <property type="entry name" value="HLH"/>
    <property type="match status" value="1"/>
</dbReference>
<feature type="domain" description="BHLH" evidence="2">
    <location>
        <begin position="241"/>
        <end position="311"/>
    </location>
</feature>
<dbReference type="Proteomes" id="UP001301958">
    <property type="component" value="Unassembled WGS sequence"/>
</dbReference>
<dbReference type="AlphaFoldDB" id="A0AAN7H1Q5"/>
<evidence type="ECO:0000313" key="4">
    <source>
        <dbReference type="Proteomes" id="UP001301958"/>
    </source>
</evidence>
<accession>A0AAN7H1Q5</accession>
<organism evidence="3 4">
    <name type="scientific">Podospora fimiseda</name>
    <dbReference type="NCBI Taxonomy" id="252190"/>
    <lineage>
        <taxon>Eukaryota</taxon>
        <taxon>Fungi</taxon>
        <taxon>Dikarya</taxon>
        <taxon>Ascomycota</taxon>
        <taxon>Pezizomycotina</taxon>
        <taxon>Sordariomycetes</taxon>
        <taxon>Sordariomycetidae</taxon>
        <taxon>Sordariales</taxon>
        <taxon>Podosporaceae</taxon>
        <taxon>Podospora</taxon>
    </lineage>
</organism>
<feature type="region of interest" description="Disordered" evidence="1">
    <location>
        <begin position="120"/>
        <end position="140"/>
    </location>
</feature>
<name>A0AAN7H1Q5_9PEZI</name>
<sequence>MHPLTSGLALYSPSSRSESSFPERHLDLRDSDWPTHDDMTNFSNIDLNFSQSAIPKAHTFDQSFWSQSWLTQTQPVLDRNHITPIEHPPPILPTSFRPPITTSPVQTEWDLFRAASAHSPGGLQWDIPNQKQSPEDDSDSINDSLEEFCPPLSTWTTTHRVRRRSTHRITKPSRLPTTQSLHVGTSSKRHVNSHSPDVLDFSDAHIMFNAQPDQDNIMLSPDIAAADFTFQDGPLSSKLQEKRVAHKLSEKSRRNRLTVAIREIQKLLPSEIDREGDSPQQQQEIDILVRPGVPSSKLDVVEMAIGFIRKLKEENAEMAKRLTELEKQQSHDKGGKTEGGPPGSEKDTMAE</sequence>
<gene>
    <name evidence="3" type="ORF">QBC38DRAFT_136032</name>
</gene>
<evidence type="ECO:0000313" key="3">
    <source>
        <dbReference type="EMBL" id="KAK4228842.1"/>
    </source>
</evidence>
<dbReference type="GO" id="GO:0046983">
    <property type="term" value="F:protein dimerization activity"/>
    <property type="evidence" value="ECO:0007669"/>
    <property type="project" value="InterPro"/>
</dbReference>
<feature type="region of interest" description="Disordered" evidence="1">
    <location>
        <begin position="1"/>
        <end position="23"/>
    </location>
</feature>
<reference evidence="3" key="2">
    <citation type="submission" date="2023-05" db="EMBL/GenBank/DDBJ databases">
        <authorList>
            <consortium name="Lawrence Berkeley National Laboratory"/>
            <person name="Steindorff A."/>
            <person name="Hensen N."/>
            <person name="Bonometti L."/>
            <person name="Westerberg I."/>
            <person name="Brannstrom I.O."/>
            <person name="Guillou S."/>
            <person name="Cros-Aarteil S."/>
            <person name="Calhoun S."/>
            <person name="Haridas S."/>
            <person name="Kuo A."/>
            <person name="Mondo S."/>
            <person name="Pangilinan J."/>
            <person name="Riley R."/>
            <person name="Labutti K."/>
            <person name="Andreopoulos B."/>
            <person name="Lipzen A."/>
            <person name="Chen C."/>
            <person name="Yanf M."/>
            <person name="Daum C."/>
            <person name="Ng V."/>
            <person name="Clum A."/>
            <person name="Ohm R."/>
            <person name="Martin F."/>
            <person name="Silar P."/>
            <person name="Natvig D."/>
            <person name="Lalanne C."/>
            <person name="Gautier V."/>
            <person name="Ament-Velasquez S.L."/>
            <person name="Kruys A."/>
            <person name="Hutchinson M.I."/>
            <person name="Powell A.J."/>
            <person name="Barry K."/>
            <person name="Miller A.N."/>
            <person name="Grigoriev I.V."/>
            <person name="Debuchy R."/>
            <person name="Gladieux P."/>
            <person name="Thoren M.H."/>
            <person name="Johannesson H."/>
        </authorList>
    </citation>
    <scope>NUCLEOTIDE SEQUENCE</scope>
    <source>
        <strain evidence="3">CBS 990.96</strain>
    </source>
</reference>
<evidence type="ECO:0000256" key="1">
    <source>
        <dbReference type="SAM" id="MobiDB-lite"/>
    </source>
</evidence>
<evidence type="ECO:0000259" key="2">
    <source>
        <dbReference type="PROSITE" id="PS50888"/>
    </source>
</evidence>
<dbReference type="InterPro" id="IPR011598">
    <property type="entry name" value="bHLH_dom"/>
</dbReference>
<protein>
    <recommendedName>
        <fullName evidence="2">BHLH domain-containing protein</fullName>
    </recommendedName>
</protein>
<feature type="region of interest" description="Disordered" evidence="1">
    <location>
        <begin position="319"/>
        <end position="351"/>
    </location>
</feature>
<dbReference type="InterPro" id="IPR036638">
    <property type="entry name" value="HLH_DNA-bd_sf"/>
</dbReference>